<sequence length="84" mass="9972">MKRKLNFCQTLLSVVLRAACSSAPVKIPKREEYTTWLYSRESGVFLGWEARAFFYETHEVMMIMMVLKPPHHHHVPNHRSRTEQ</sequence>
<name>A0A2M4DGJ6_ANODA</name>
<evidence type="ECO:0000313" key="2">
    <source>
        <dbReference type="EMBL" id="MBW76656.1"/>
    </source>
</evidence>
<organism evidence="2">
    <name type="scientific">Anopheles darlingi</name>
    <name type="common">Mosquito</name>
    <dbReference type="NCBI Taxonomy" id="43151"/>
    <lineage>
        <taxon>Eukaryota</taxon>
        <taxon>Metazoa</taxon>
        <taxon>Ecdysozoa</taxon>
        <taxon>Arthropoda</taxon>
        <taxon>Hexapoda</taxon>
        <taxon>Insecta</taxon>
        <taxon>Pterygota</taxon>
        <taxon>Neoptera</taxon>
        <taxon>Endopterygota</taxon>
        <taxon>Diptera</taxon>
        <taxon>Nematocera</taxon>
        <taxon>Culicoidea</taxon>
        <taxon>Culicidae</taxon>
        <taxon>Anophelinae</taxon>
        <taxon>Anopheles</taxon>
    </lineage>
</organism>
<feature type="chain" id="PRO_5014967097" evidence="1">
    <location>
        <begin position="23"/>
        <end position="84"/>
    </location>
</feature>
<accession>A0A2M4DGJ6</accession>
<proteinExistence type="predicted"/>
<protein>
    <submittedName>
        <fullName evidence="2">Putative secreted protein</fullName>
    </submittedName>
</protein>
<dbReference type="AlphaFoldDB" id="A0A2M4DGJ6"/>
<keyword evidence="1" id="KW-0732">Signal</keyword>
<evidence type="ECO:0000256" key="1">
    <source>
        <dbReference type="SAM" id="SignalP"/>
    </source>
</evidence>
<dbReference type="EMBL" id="GGFL01012478">
    <property type="protein sequence ID" value="MBW76656.1"/>
    <property type="molecule type" value="Transcribed_RNA"/>
</dbReference>
<feature type="signal peptide" evidence="1">
    <location>
        <begin position="1"/>
        <end position="22"/>
    </location>
</feature>
<reference evidence="2" key="1">
    <citation type="submission" date="2018-01" db="EMBL/GenBank/DDBJ databases">
        <title>An insight into the sialome of Amazonian anophelines.</title>
        <authorList>
            <person name="Ribeiro J.M."/>
            <person name="Scarpassa V."/>
            <person name="Calvo E."/>
        </authorList>
    </citation>
    <scope>NUCLEOTIDE SEQUENCE</scope>
</reference>